<keyword evidence="3" id="KW-1185">Reference proteome</keyword>
<proteinExistence type="predicted"/>
<evidence type="ECO:0000313" key="2">
    <source>
        <dbReference type="EMBL" id="KAK9976970.1"/>
    </source>
</evidence>
<evidence type="ECO:0000313" key="3">
    <source>
        <dbReference type="Proteomes" id="UP001479290"/>
    </source>
</evidence>
<reference evidence="2 3" key="1">
    <citation type="submission" date="2024-05" db="EMBL/GenBank/DDBJ databases">
        <title>A high-quality chromosomal-level genome assembly of Topmouth culter (Culter alburnus).</title>
        <authorList>
            <person name="Zhao H."/>
        </authorList>
    </citation>
    <scope>NUCLEOTIDE SEQUENCE [LARGE SCALE GENOMIC DNA]</scope>
    <source>
        <strain evidence="2">CATC2023</strain>
        <tissue evidence="2">Muscle</tissue>
    </source>
</reference>
<comment type="caution">
    <text evidence="2">The sequence shown here is derived from an EMBL/GenBank/DDBJ whole genome shotgun (WGS) entry which is preliminary data.</text>
</comment>
<protein>
    <submittedName>
        <fullName evidence="2">Uncharacterized protein</fullName>
    </submittedName>
</protein>
<dbReference type="PANTHER" id="PTHR10773">
    <property type="entry name" value="DNA-DIRECTED RNA POLYMERASES I, II, AND III SUBUNIT RPABC2"/>
    <property type="match status" value="1"/>
</dbReference>
<dbReference type="AlphaFoldDB" id="A0AAW2AT88"/>
<dbReference type="Proteomes" id="UP001479290">
    <property type="component" value="Unassembled WGS sequence"/>
</dbReference>
<evidence type="ECO:0000256" key="1">
    <source>
        <dbReference type="SAM" id="MobiDB-lite"/>
    </source>
</evidence>
<dbReference type="PANTHER" id="PTHR10773:SF19">
    <property type="match status" value="1"/>
</dbReference>
<sequence>MNEWKDRARKSLRDAGKPYVNRRGEQKRGKSPPKECFIAQKNKNANVTLFLLRERRARRHVPGSLTDQRKLQHFTEFYAVSYERQQAIILSGLEQHKVIQEKLGSQSEGTEQVVRSPLEDFTGKHKNRPHSIHPAVREGIREHILSFPRQPNHYSRMKGDVEREYLSPDLNLLRMFRLYKENNPASTAKFWLYRDIFKQQNLSFGQPRSDTCAKCDALFSKLVAATTDGERLKITAESELHHRKAEKAYTQLQADTEWAKANDDCHVICIDMQGEVFTPNLTHSNVYYQRQLANYNLCIQEMGTDKPPTMCLWREGIAHRGSIKVASCLLKWAETSFAPLVQAKERKLIIYSDRCCGQNNNW</sequence>
<feature type="region of interest" description="Disordered" evidence="1">
    <location>
        <begin position="1"/>
        <end position="33"/>
    </location>
</feature>
<feature type="compositionally biased region" description="Basic and acidic residues" evidence="1">
    <location>
        <begin position="1"/>
        <end position="28"/>
    </location>
</feature>
<dbReference type="EMBL" id="JAWDJR010000003">
    <property type="protein sequence ID" value="KAK9976970.1"/>
    <property type="molecule type" value="Genomic_DNA"/>
</dbReference>
<accession>A0AAW2AT88</accession>
<gene>
    <name evidence="2" type="ORF">ABG768_018791</name>
</gene>
<name>A0AAW2AT88_CULAL</name>
<organism evidence="2 3">
    <name type="scientific">Culter alburnus</name>
    <name type="common">Topmouth culter</name>
    <dbReference type="NCBI Taxonomy" id="194366"/>
    <lineage>
        <taxon>Eukaryota</taxon>
        <taxon>Metazoa</taxon>
        <taxon>Chordata</taxon>
        <taxon>Craniata</taxon>
        <taxon>Vertebrata</taxon>
        <taxon>Euteleostomi</taxon>
        <taxon>Actinopterygii</taxon>
        <taxon>Neopterygii</taxon>
        <taxon>Teleostei</taxon>
        <taxon>Ostariophysi</taxon>
        <taxon>Cypriniformes</taxon>
        <taxon>Xenocyprididae</taxon>
        <taxon>Xenocypridinae</taxon>
        <taxon>Culter</taxon>
    </lineage>
</organism>